<dbReference type="InterPro" id="IPR051494">
    <property type="entry name" value="BSD_domain-containing"/>
</dbReference>
<dbReference type="PROSITE" id="PS50858">
    <property type="entry name" value="BSD"/>
    <property type="match status" value="1"/>
</dbReference>
<reference evidence="3 4" key="1">
    <citation type="journal article" date="2023" name="Elife">
        <title>Identification of key yeast species and microbe-microbe interactions impacting larval growth of Drosophila in the wild.</title>
        <authorList>
            <person name="Mure A."/>
            <person name="Sugiura Y."/>
            <person name="Maeda R."/>
            <person name="Honda K."/>
            <person name="Sakurai N."/>
            <person name="Takahashi Y."/>
            <person name="Watada M."/>
            <person name="Katoh T."/>
            <person name="Gotoh A."/>
            <person name="Gotoh Y."/>
            <person name="Taniguchi I."/>
            <person name="Nakamura K."/>
            <person name="Hayashi T."/>
            <person name="Katayama T."/>
            <person name="Uemura T."/>
            <person name="Hattori Y."/>
        </authorList>
    </citation>
    <scope>NUCLEOTIDE SEQUENCE [LARGE SCALE GENOMIC DNA]</scope>
    <source>
        <strain evidence="3 4">KH-74</strain>
    </source>
</reference>
<protein>
    <submittedName>
        <fullName evidence="3">Dos2 protein</fullName>
    </submittedName>
</protein>
<dbReference type="Proteomes" id="UP001377567">
    <property type="component" value="Unassembled WGS sequence"/>
</dbReference>
<evidence type="ECO:0000256" key="1">
    <source>
        <dbReference type="SAM" id="MobiDB-lite"/>
    </source>
</evidence>
<evidence type="ECO:0000259" key="2">
    <source>
        <dbReference type="PROSITE" id="PS50858"/>
    </source>
</evidence>
<feature type="compositionally biased region" description="Polar residues" evidence="1">
    <location>
        <begin position="287"/>
        <end position="301"/>
    </location>
</feature>
<dbReference type="Pfam" id="PF03909">
    <property type="entry name" value="BSD"/>
    <property type="match status" value="1"/>
</dbReference>
<dbReference type="EMBL" id="BTGD01000005">
    <property type="protein sequence ID" value="GMM55339.1"/>
    <property type="molecule type" value="Genomic_DNA"/>
</dbReference>
<proteinExistence type="predicted"/>
<dbReference type="SUPFAM" id="SSF140383">
    <property type="entry name" value="BSD domain-like"/>
    <property type="match status" value="1"/>
</dbReference>
<dbReference type="Gene3D" id="1.10.3970.10">
    <property type="entry name" value="BSD domain"/>
    <property type="match status" value="1"/>
</dbReference>
<dbReference type="GO" id="GO:0005737">
    <property type="term" value="C:cytoplasm"/>
    <property type="evidence" value="ECO:0007669"/>
    <property type="project" value="TreeGrafter"/>
</dbReference>
<dbReference type="PANTHER" id="PTHR16019:SF5">
    <property type="entry name" value="BSD DOMAIN-CONTAINING PROTEIN 1"/>
    <property type="match status" value="1"/>
</dbReference>
<organism evidence="3 4">
    <name type="scientific">Maudiozyma humilis</name>
    <name type="common">Sour dough yeast</name>
    <name type="synonym">Kazachstania humilis</name>
    <dbReference type="NCBI Taxonomy" id="51915"/>
    <lineage>
        <taxon>Eukaryota</taxon>
        <taxon>Fungi</taxon>
        <taxon>Dikarya</taxon>
        <taxon>Ascomycota</taxon>
        <taxon>Saccharomycotina</taxon>
        <taxon>Saccharomycetes</taxon>
        <taxon>Saccharomycetales</taxon>
        <taxon>Saccharomycetaceae</taxon>
        <taxon>Maudiozyma</taxon>
    </lineage>
</organism>
<feature type="compositionally biased region" description="Acidic residues" evidence="1">
    <location>
        <begin position="271"/>
        <end position="286"/>
    </location>
</feature>
<dbReference type="AlphaFoldDB" id="A0AAV5RXT6"/>
<dbReference type="InterPro" id="IPR005607">
    <property type="entry name" value="BSD_dom"/>
</dbReference>
<accession>A0AAV5RXT6</accession>
<dbReference type="SMART" id="SM00751">
    <property type="entry name" value="BSD"/>
    <property type="match status" value="1"/>
</dbReference>
<dbReference type="PANTHER" id="PTHR16019">
    <property type="entry name" value="SYNAPSE-ASSOCIATED PROTEIN"/>
    <property type="match status" value="1"/>
</dbReference>
<sequence length="368" mass="41190">MGSNTLVPPFICYYPTLGNCYCNTKSLIIQISTMDFYYEQEGPQDIPSDNEGVTKDEKTNEVFDTFENNFNKVYDRTTKGLQTIIKDDKDGVKLDIPLDEATSEKAQAVLTALDNNLAKAEGVAVSYWQTVNKPSFWSNITDNLGSRLDQVVQLTNETIAAVSDQGVQDKTKPAIAGNRTDAELKELSTDKSIYLNAKDDKSLSNADIDSKTDEISKILEENKSLENLMNEIVPQQVSYTAFWTIFLTKRDEILKREEMRKKILVSKDKDTEEQEVGWDDEEETTDANENSQDNKTQGTETESTREESPVVVSRSDARPNSQGTKADVAKSNSESAAKKEDDKAAAVTTSTKANDVEEEEDDDDDEWE</sequence>
<feature type="region of interest" description="Disordered" evidence="1">
    <location>
        <begin position="267"/>
        <end position="368"/>
    </location>
</feature>
<comment type="caution">
    <text evidence="3">The sequence shown here is derived from an EMBL/GenBank/DDBJ whole genome shotgun (WGS) entry which is preliminary data.</text>
</comment>
<evidence type="ECO:0000313" key="3">
    <source>
        <dbReference type="EMBL" id="GMM55339.1"/>
    </source>
</evidence>
<evidence type="ECO:0000313" key="4">
    <source>
        <dbReference type="Proteomes" id="UP001377567"/>
    </source>
</evidence>
<feature type="compositionally biased region" description="Acidic residues" evidence="1">
    <location>
        <begin position="356"/>
        <end position="368"/>
    </location>
</feature>
<feature type="domain" description="BSD" evidence="2">
    <location>
        <begin position="202"/>
        <end position="254"/>
    </location>
</feature>
<dbReference type="InterPro" id="IPR035925">
    <property type="entry name" value="BSD_dom_sf"/>
</dbReference>
<gene>
    <name evidence="3" type="ORF">DAKH74_019550</name>
</gene>
<keyword evidence="4" id="KW-1185">Reference proteome</keyword>
<name>A0AAV5RXT6_MAUHU</name>